<evidence type="ECO:0000313" key="1">
    <source>
        <dbReference type="EMBL" id="KAJ0188553.1"/>
    </source>
</evidence>
<dbReference type="AlphaFoldDB" id="A0A9R1UKA7"/>
<accession>A0A9R1UKA7</accession>
<organism evidence="1 2">
    <name type="scientific">Lactuca sativa</name>
    <name type="common">Garden lettuce</name>
    <dbReference type="NCBI Taxonomy" id="4236"/>
    <lineage>
        <taxon>Eukaryota</taxon>
        <taxon>Viridiplantae</taxon>
        <taxon>Streptophyta</taxon>
        <taxon>Embryophyta</taxon>
        <taxon>Tracheophyta</taxon>
        <taxon>Spermatophyta</taxon>
        <taxon>Magnoliopsida</taxon>
        <taxon>eudicotyledons</taxon>
        <taxon>Gunneridae</taxon>
        <taxon>Pentapetalae</taxon>
        <taxon>asterids</taxon>
        <taxon>campanulids</taxon>
        <taxon>Asterales</taxon>
        <taxon>Asteraceae</taxon>
        <taxon>Cichorioideae</taxon>
        <taxon>Cichorieae</taxon>
        <taxon>Lactucinae</taxon>
        <taxon>Lactuca</taxon>
    </lineage>
</organism>
<protein>
    <submittedName>
        <fullName evidence="1">Uncharacterized protein</fullName>
    </submittedName>
</protein>
<name>A0A9R1UKA7_LACSA</name>
<dbReference type="EMBL" id="NBSK02000009">
    <property type="protein sequence ID" value="KAJ0188553.1"/>
    <property type="molecule type" value="Genomic_DNA"/>
</dbReference>
<dbReference type="Proteomes" id="UP000235145">
    <property type="component" value="Unassembled WGS sequence"/>
</dbReference>
<reference evidence="1 2" key="1">
    <citation type="journal article" date="2017" name="Nat. Commun.">
        <title>Genome assembly with in vitro proximity ligation data and whole-genome triplication in lettuce.</title>
        <authorList>
            <person name="Reyes-Chin-Wo S."/>
            <person name="Wang Z."/>
            <person name="Yang X."/>
            <person name="Kozik A."/>
            <person name="Arikit S."/>
            <person name="Song C."/>
            <person name="Xia L."/>
            <person name="Froenicke L."/>
            <person name="Lavelle D.O."/>
            <person name="Truco M.J."/>
            <person name="Xia R."/>
            <person name="Zhu S."/>
            <person name="Xu C."/>
            <person name="Xu H."/>
            <person name="Xu X."/>
            <person name="Cox K."/>
            <person name="Korf I."/>
            <person name="Meyers B.C."/>
            <person name="Michelmore R.W."/>
        </authorList>
    </citation>
    <scope>NUCLEOTIDE SEQUENCE [LARGE SCALE GENOMIC DNA]</scope>
    <source>
        <strain evidence="2">cv. Salinas</strain>
        <tissue evidence="1">Seedlings</tissue>
    </source>
</reference>
<sequence length="113" mass="12970">MLVLPLVGLIHDVGLQGYQVHLHGYSHLVCDPQYPNHKLEGNIEVINSKVLLTGSSSDEENDGKRRKTIRAIQRDYEYDATFVSEPFYIFKIFSSSKAQVKLHSIRTRKEIQL</sequence>
<evidence type="ECO:0000313" key="2">
    <source>
        <dbReference type="Proteomes" id="UP000235145"/>
    </source>
</evidence>
<gene>
    <name evidence="1" type="ORF">LSAT_V11C900502620</name>
</gene>
<keyword evidence="2" id="KW-1185">Reference proteome</keyword>
<comment type="caution">
    <text evidence="1">The sequence shown here is derived from an EMBL/GenBank/DDBJ whole genome shotgun (WGS) entry which is preliminary data.</text>
</comment>
<proteinExistence type="predicted"/>